<reference evidence="3" key="4">
    <citation type="submission" date="2023-01" db="EMBL/GenBank/DDBJ databases">
        <title>Draft genome sequence of Methylobacterium brachythecii strain NBRC 107710.</title>
        <authorList>
            <person name="Sun Q."/>
            <person name="Mori K."/>
        </authorList>
    </citation>
    <scope>NUCLEOTIDE SEQUENCE</scope>
    <source>
        <strain evidence="3">NBRC 107710</strain>
    </source>
</reference>
<dbReference type="PANTHER" id="PTHR45663:SF11">
    <property type="entry name" value="GEO12009P1"/>
    <property type="match status" value="1"/>
</dbReference>
<keyword evidence="4" id="KW-0413">Isomerase</keyword>
<reference evidence="3" key="1">
    <citation type="journal article" date="2014" name="Int. J. Syst. Evol. Microbiol.">
        <title>Complete genome of a new Firmicutes species belonging to the dominant human colonic microbiota ('Ruminococcus bicirculans') reveals two chromosomes and a selective capacity to utilize plant glucans.</title>
        <authorList>
            <consortium name="NISC Comparative Sequencing Program"/>
            <person name="Wegmann U."/>
            <person name="Louis P."/>
            <person name="Goesmann A."/>
            <person name="Henrissat B."/>
            <person name="Duncan S.H."/>
            <person name="Flint H.J."/>
        </authorList>
    </citation>
    <scope>NUCLEOTIDE SEQUENCE</scope>
    <source>
        <strain evidence="3">NBRC 107710</strain>
    </source>
</reference>
<feature type="signal peptide" evidence="1">
    <location>
        <begin position="1"/>
        <end position="22"/>
    </location>
</feature>
<dbReference type="Gene3D" id="3.40.30.10">
    <property type="entry name" value="Glutaredoxin"/>
    <property type="match status" value="1"/>
</dbReference>
<proteinExistence type="predicted"/>
<reference evidence="6" key="2">
    <citation type="journal article" date="2019" name="Int. J. Syst. Evol. Microbiol.">
        <title>The Global Catalogue of Microorganisms (GCM) 10K type strain sequencing project: providing services to taxonomists for standard genome sequencing and annotation.</title>
        <authorList>
            <consortium name="The Broad Institute Genomics Platform"/>
            <consortium name="The Broad Institute Genome Sequencing Center for Infectious Disease"/>
            <person name="Wu L."/>
            <person name="Ma J."/>
        </authorList>
    </citation>
    <scope>NUCLEOTIDE SEQUENCE [LARGE SCALE GENOMIC DNA]</scope>
    <source>
        <strain evidence="6">NBRC 107710</strain>
    </source>
</reference>
<dbReference type="SUPFAM" id="SSF52833">
    <property type="entry name" value="Thioredoxin-like"/>
    <property type="match status" value="1"/>
</dbReference>
<dbReference type="AlphaFoldDB" id="A0A7W6AJU2"/>
<evidence type="ECO:0000313" key="6">
    <source>
        <dbReference type="Proteomes" id="UP001156881"/>
    </source>
</evidence>
<evidence type="ECO:0000256" key="1">
    <source>
        <dbReference type="SAM" id="SignalP"/>
    </source>
</evidence>
<feature type="chain" id="PRO_5031390611" evidence="1">
    <location>
        <begin position="23"/>
        <end position="128"/>
    </location>
</feature>
<dbReference type="Proteomes" id="UP001156881">
    <property type="component" value="Unassembled WGS sequence"/>
</dbReference>
<evidence type="ECO:0000313" key="4">
    <source>
        <dbReference type="EMBL" id="MBB3902489.1"/>
    </source>
</evidence>
<dbReference type="PANTHER" id="PTHR45663">
    <property type="entry name" value="GEO12009P1"/>
    <property type="match status" value="1"/>
</dbReference>
<accession>A0A7W6AJU2</accession>
<dbReference type="RefSeq" id="WP_183504445.1">
    <property type="nucleotide sequence ID" value="NZ_BSPG01000001.1"/>
</dbReference>
<dbReference type="Pfam" id="PF00085">
    <property type="entry name" value="Thioredoxin"/>
    <property type="match status" value="1"/>
</dbReference>
<feature type="domain" description="Thioredoxin" evidence="2">
    <location>
        <begin position="14"/>
        <end position="128"/>
    </location>
</feature>
<dbReference type="EMBL" id="BSPG01000001">
    <property type="protein sequence ID" value="GLS42337.1"/>
    <property type="molecule type" value="Genomic_DNA"/>
</dbReference>
<dbReference type="PROSITE" id="PS51352">
    <property type="entry name" value="THIOREDOXIN_2"/>
    <property type="match status" value="1"/>
</dbReference>
<sequence length="128" mass="13828">MVTRRCLLATSALILIGSAAFAAAPVPFDEAAFDAAQAAGKPVLVTISAPWCPICKAQKPILLKLGADPRFSGLSIFEIDFDTQKGLVRRFNARSQSTMIAFKGQNEVGRSVGETQPEWIESFLEKTL</sequence>
<dbReference type="InterPro" id="IPR036249">
    <property type="entry name" value="Thioredoxin-like_sf"/>
</dbReference>
<evidence type="ECO:0000259" key="2">
    <source>
        <dbReference type="PROSITE" id="PS51352"/>
    </source>
</evidence>
<dbReference type="Proteomes" id="UP000517759">
    <property type="component" value="Unassembled WGS sequence"/>
</dbReference>
<keyword evidence="6" id="KW-1185">Reference proteome</keyword>
<protein>
    <submittedName>
        <fullName evidence="4">Thiol-disulfide isomerase/thioredoxin</fullName>
    </submittedName>
</protein>
<dbReference type="InterPro" id="IPR013766">
    <property type="entry name" value="Thioredoxin_domain"/>
</dbReference>
<dbReference type="CDD" id="cd02947">
    <property type="entry name" value="TRX_family"/>
    <property type="match status" value="1"/>
</dbReference>
<evidence type="ECO:0000313" key="3">
    <source>
        <dbReference type="EMBL" id="GLS42337.1"/>
    </source>
</evidence>
<dbReference type="EMBL" id="JACIDN010000003">
    <property type="protein sequence ID" value="MBB3902489.1"/>
    <property type="molecule type" value="Genomic_DNA"/>
</dbReference>
<dbReference type="GO" id="GO:0015035">
    <property type="term" value="F:protein-disulfide reductase activity"/>
    <property type="evidence" value="ECO:0007669"/>
    <property type="project" value="TreeGrafter"/>
</dbReference>
<name>A0A7W6AJU2_9HYPH</name>
<dbReference type="GO" id="GO:0016853">
    <property type="term" value="F:isomerase activity"/>
    <property type="evidence" value="ECO:0007669"/>
    <property type="project" value="UniProtKB-KW"/>
</dbReference>
<reference evidence="4 5" key="3">
    <citation type="submission" date="2020-08" db="EMBL/GenBank/DDBJ databases">
        <title>Genomic Encyclopedia of Type Strains, Phase IV (KMG-IV): sequencing the most valuable type-strain genomes for metagenomic binning, comparative biology and taxonomic classification.</title>
        <authorList>
            <person name="Goeker M."/>
        </authorList>
    </citation>
    <scope>NUCLEOTIDE SEQUENCE [LARGE SCALE GENOMIC DNA]</scope>
    <source>
        <strain evidence="4 5">DSM 24105</strain>
    </source>
</reference>
<evidence type="ECO:0000313" key="5">
    <source>
        <dbReference type="Proteomes" id="UP000517759"/>
    </source>
</evidence>
<organism evidence="4 5">
    <name type="scientific">Methylobacterium brachythecii</name>
    <dbReference type="NCBI Taxonomy" id="1176177"/>
    <lineage>
        <taxon>Bacteria</taxon>
        <taxon>Pseudomonadati</taxon>
        <taxon>Pseudomonadota</taxon>
        <taxon>Alphaproteobacteria</taxon>
        <taxon>Hyphomicrobiales</taxon>
        <taxon>Methylobacteriaceae</taxon>
        <taxon>Methylobacterium</taxon>
    </lineage>
</organism>
<gene>
    <name evidence="3" type="ORF">GCM10007884_03220</name>
    <name evidence="4" type="ORF">GGR33_001984</name>
</gene>
<comment type="caution">
    <text evidence="4">The sequence shown here is derived from an EMBL/GenBank/DDBJ whole genome shotgun (WGS) entry which is preliminary data.</text>
</comment>
<keyword evidence="1" id="KW-0732">Signal</keyword>
<dbReference type="GO" id="GO:0005737">
    <property type="term" value="C:cytoplasm"/>
    <property type="evidence" value="ECO:0007669"/>
    <property type="project" value="TreeGrafter"/>
</dbReference>